<evidence type="ECO:0000313" key="3">
    <source>
        <dbReference type="Proteomes" id="UP001396334"/>
    </source>
</evidence>
<dbReference type="InterPro" id="IPR050817">
    <property type="entry name" value="DjlA_DnaK_co-chaperone"/>
</dbReference>
<reference evidence="2 3" key="1">
    <citation type="journal article" date="2024" name="G3 (Bethesda)">
        <title>Genome assembly of Hibiscus sabdariffa L. provides insights into metabolisms of medicinal natural products.</title>
        <authorList>
            <person name="Kim T."/>
        </authorList>
    </citation>
    <scope>NUCLEOTIDE SEQUENCE [LARGE SCALE GENOMIC DNA]</scope>
    <source>
        <strain evidence="2">TK-2024</strain>
        <tissue evidence="2">Old leaves</tissue>
    </source>
</reference>
<dbReference type="PANTHER" id="PTHR24074">
    <property type="entry name" value="CO-CHAPERONE PROTEIN DJLA"/>
    <property type="match status" value="1"/>
</dbReference>
<proteinExistence type="predicted"/>
<dbReference type="Gene3D" id="1.10.287.110">
    <property type="entry name" value="DnaJ domain"/>
    <property type="match status" value="1"/>
</dbReference>
<evidence type="ECO:0000259" key="1">
    <source>
        <dbReference type="Pfam" id="PF00226"/>
    </source>
</evidence>
<accession>A0ABR2QIX3</accession>
<protein>
    <recommendedName>
        <fullName evidence="1">J domain-containing protein</fullName>
    </recommendedName>
</protein>
<name>A0ABR2QIX3_9ROSI</name>
<dbReference type="EMBL" id="JBBPBN010000037">
    <property type="protein sequence ID" value="KAK9000640.1"/>
    <property type="molecule type" value="Genomic_DNA"/>
</dbReference>
<sequence>MISNSSFSILLTTPFLKKKYSFRFKTVSTKAFRQLALHYHPDVCRGNNCGVQFQTINEAYDIVMSQLRGKMKAAEAYEEEIDEAMRGMEDSDYDMWKEFSLGNLQLSKSLQTLS</sequence>
<dbReference type="Proteomes" id="UP001396334">
    <property type="component" value="Unassembled WGS sequence"/>
</dbReference>
<gene>
    <name evidence="2" type="ORF">V6N11_081129</name>
</gene>
<evidence type="ECO:0000313" key="2">
    <source>
        <dbReference type="EMBL" id="KAK9000640.1"/>
    </source>
</evidence>
<keyword evidence="3" id="KW-1185">Reference proteome</keyword>
<dbReference type="InterPro" id="IPR036869">
    <property type="entry name" value="J_dom_sf"/>
</dbReference>
<dbReference type="InterPro" id="IPR001623">
    <property type="entry name" value="DnaJ_domain"/>
</dbReference>
<dbReference type="SUPFAM" id="SSF46565">
    <property type="entry name" value="Chaperone J-domain"/>
    <property type="match status" value="1"/>
</dbReference>
<dbReference type="Pfam" id="PF00226">
    <property type="entry name" value="DnaJ"/>
    <property type="match status" value="1"/>
</dbReference>
<comment type="caution">
    <text evidence="2">The sequence shown here is derived from an EMBL/GenBank/DDBJ whole genome shotgun (WGS) entry which is preliminary data.</text>
</comment>
<organism evidence="2 3">
    <name type="scientific">Hibiscus sabdariffa</name>
    <name type="common">roselle</name>
    <dbReference type="NCBI Taxonomy" id="183260"/>
    <lineage>
        <taxon>Eukaryota</taxon>
        <taxon>Viridiplantae</taxon>
        <taxon>Streptophyta</taxon>
        <taxon>Embryophyta</taxon>
        <taxon>Tracheophyta</taxon>
        <taxon>Spermatophyta</taxon>
        <taxon>Magnoliopsida</taxon>
        <taxon>eudicotyledons</taxon>
        <taxon>Gunneridae</taxon>
        <taxon>Pentapetalae</taxon>
        <taxon>rosids</taxon>
        <taxon>malvids</taxon>
        <taxon>Malvales</taxon>
        <taxon>Malvaceae</taxon>
        <taxon>Malvoideae</taxon>
        <taxon>Hibiscus</taxon>
    </lineage>
</organism>
<feature type="domain" description="J" evidence="1">
    <location>
        <begin position="30"/>
        <end position="64"/>
    </location>
</feature>
<dbReference type="CDD" id="cd06257">
    <property type="entry name" value="DnaJ"/>
    <property type="match status" value="1"/>
</dbReference>